<feature type="non-terminal residue" evidence="2">
    <location>
        <position position="1"/>
    </location>
</feature>
<evidence type="ECO:0000313" key="2">
    <source>
        <dbReference type="EMBL" id="ETE65556.1"/>
    </source>
</evidence>
<dbReference type="Proteomes" id="UP000018936">
    <property type="component" value="Unassembled WGS sequence"/>
</dbReference>
<reference evidence="2 3" key="1">
    <citation type="journal article" date="2013" name="Proc. Natl. Acad. Sci. U.S.A.">
        <title>The king cobra genome reveals dynamic gene evolution and adaptation in the snake venom system.</title>
        <authorList>
            <person name="Vonk F.J."/>
            <person name="Casewell N.R."/>
            <person name="Henkel C.V."/>
            <person name="Heimberg A.M."/>
            <person name="Jansen H.J."/>
            <person name="McCleary R.J."/>
            <person name="Kerkkamp H.M."/>
            <person name="Vos R.A."/>
            <person name="Guerreiro I."/>
            <person name="Calvete J.J."/>
            <person name="Wuster W."/>
            <person name="Woods A.E."/>
            <person name="Logan J.M."/>
            <person name="Harrison R.A."/>
            <person name="Castoe T.A."/>
            <person name="de Koning A.P."/>
            <person name="Pollock D.D."/>
            <person name="Yandell M."/>
            <person name="Calderon D."/>
            <person name="Renjifo C."/>
            <person name="Currier R.B."/>
            <person name="Salgado D."/>
            <person name="Pla D."/>
            <person name="Sanz L."/>
            <person name="Hyder A.S."/>
            <person name="Ribeiro J.M."/>
            <person name="Arntzen J.W."/>
            <person name="van den Thillart G.E."/>
            <person name="Boetzer M."/>
            <person name="Pirovano W."/>
            <person name="Dirks R.P."/>
            <person name="Spaink H.P."/>
            <person name="Duboule D."/>
            <person name="McGlinn E."/>
            <person name="Kini R.M."/>
            <person name="Richardson M.K."/>
        </authorList>
    </citation>
    <scope>NUCLEOTIDE SEQUENCE</scope>
    <source>
        <tissue evidence="2">Blood</tissue>
    </source>
</reference>
<feature type="compositionally biased region" description="Basic residues" evidence="1">
    <location>
        <begin position="164"/>
        <end position="212"/>
    </location>
</feature>
<feature type="compositionally biased region" description="Basic residues" evidence="1">
    <location>
        <begin position="235"/>
        <end position="251"/>
    </location>
</feature>
<feature type="compositionally biased region" description="Basic and acidic residues" evidence="1">
    <location>
        <begin position="73"/>
        <end position="86"/>
    </location>
</feature>
<name>V8NUC9_OPHHA</name>
<dbReference type="EMBL" id="AZIM01001851">
    <property type="protein sequence ID" value="ETE65556.1"/>
    <property type="molecule type" value="Genomic_DNA"/>
</dbReference>
<feature type="compositionally biased region" description="Basic and acidic residues" evidence="1">
    <location>
        <begin position="146"/>
        <end position="163"/>
    </location>
</feature>
<evidence type="ECO:0000313" key="3">
    <source>
        <dbReference type="Proteomes" id="UP000018936"/>
    </source>
</evidence>
<feature type="compositionally biased region" description="Basic and acidic residues" evidence="1">
    <location>
        <begin position="32"/>
        <end position="57"/>
    </location>
</feature>
<accession>V8NUC9</accession>
<proteinExistence type="predicted"/>
<feature type="compositionally biased region" description="Basic and acidic residues" evidence="1">
    <location>
        <begin position="252"/>
        <end position="273"/>
    </location>
</feature>
<feature type="compositionally biased region" description="Basic and acidic residues" evidence="1">
    <location>
        <begin position="93"/>
        <end position="120"/>
    </location>
</feature>
<keyword evidence="3" id="KW-1185">Reference proteome</keyword>
<sequence>ERSSLFPPPNPRPGSLESAAGIKVQVTPNQQKENERVRECGCVLEERRKRGRKEAQGWKKRKRKKEGRRRRQKVEEEGKEKRERKEVGRKRREGGTETEKGREGKKEGRKKEGIKKEKGGKERRKRKKGGRNKGREKKGRNKTKKGKENQEGGRRWKGKEGKRKERKGKEKRKGGIKGRRKKGGKEKKRKEMGRKGAIKRGRNKDRKTGRKKGKEEKGREGKKNQEGGRKEKGRGEKRKRRKEMGRKRGSNKGREEERQKKREGRKEGKEKGRNKGRPASCTTVWGGVFSLPGLWRLSSSLWEGENRLPGLRRLCCGQKQAYFWLSGASRRPIFRPPRALVQALNLPGIQNRPRGDSWEGRGVGGTSQEWDLPVRQTSHKISYRAGNHISPGHTTVVNRESIAKHLSFDHMTVGEHCHGPKPRSCAFNRLSTGDAAMIPSVGEKYKLGNHLVLVSLAKDIPMLFRQLAQLRKGFSGGRITPERKHVVDTTQGDQGTAAEVSLQNEDTCGWPLAFSGGRP</sequence>
<feature type="compositionally biased region" description="Pro residues" evidence="1">
    <location>
        <begin position="1"/>
        <end position="12"/>
    </location>
</feature>
<dbReference type="AlphaFoldDB" id="V8NUC9"/>
<evidence type="ECO:0000256" key="1">
    <source>
        <dbReference type="SAM" id="MobiDB-lite"/>
    </source>
</evidence>
<protein>
    <submittedName>
        <fullName evidence="2">Cylicin-2</fullName>
    </submittedName>
</protein>
<feature type="compositionally biased region" description="Basic residues" evidence="1">
    <location>
        <begin position="121"/>
        <end position="145"/>
    </location>
</feature>
<gene>
    <name evidence="2" type="primary">CYLC2</name>
    <name evidence="2" type="ORF">L345_08675</name>
</gene>
<comment type="caution">
    <text evidence="2">The sequence shown here is derived from an EMBL/GenBank/DDBJ whole genome shotgun (WGS) entry which is preliminary data.</text>
</comment>
<feature type="compositionally biased region" description="Basic residues" evidence="1">
    <location>
        <begin position="58"/>
        <end position="72"/>
    </location>
</feature>
<feature type="region of interest" description="Disordered" evidence="1">
    <location>
        <begin position="1"/>
        <end position="282"/>
    </location>
</feature>
<feature type="compositionally biased region" description="Basic and acidic residues" evidence="1">
    <location>
        <begin position="213"/>
        <end position="234"/>
    </location>
</feature>
<organism evidence="2 3">
    <name type="scientific">Ophiophagus hannah</name>
    <name type="common">King cobra</name>
    <name type="synonym">Naja hannah</name>
    <dbReference type="NCBI Taxonomy" id="8665"/>
    <lineage>
        <taxon>Eukaryota</taxon>
        <taxon>Metazoa</taxon>
        <taxon>Chordata</taxon>
        <taxon>Craniata</taxon>
        <taxon>Vertebrata</taxon>
        <taxon>Euteleostomi</taxon>
        <taxon>Lepidosauria</taxon>
        <taxon>Squamata</taxon>
        <taxon>Bifurcata</taxon>
        <taxon>Unidentata</taxon>
        <taxon>Episquamata</taxon>
        <taxon>Toxicofera</taxon>
        <taxon>Serpentes</taxon>
        <taxon>Colubroidea</taxon>
        <taxon>Elapidae</taxon>
        <taxon>Elapinae</taxon>
        <taxon>Ophiophagus</taxon>
    </lineage>
</organism>